<evidence type="ECO:0000313" key="3">
    <source>
        <dbReference type="Proteomes" id="UP000000263"/>
    </source>
</evidence>
<protein>
    <submittedName>
        <fullName evidence="2">Aminotransferase class I and II</fullName>
    </submittedName>
</protein>
<dbReference type="InterPro" id="IPR004839">
    <property type="entry name" value="Aminotransferase_I/II_large"/>
</dbReference>
<keyword evidence="2" id="KW-0808">Transferase</keyword>
<keyword evidence="3" id="KW-1185">Reference proteome</keyword>
<dbReference type="InterPro" id="IPR015421">
    <property type="entry name" value="PyrdxlP-dep_Trfase_major"/>
</dbReference>
<gene>
    <name evidence="2" type="ordered locus">Rcas_3411</name>
</gene>
<sequence length="388" mass="42704">MPGFLDGEDLSPNAIERARQASGEYIDLTSSNPTHQGLLFPDDVLREASAAYWANRRYDPDPRGLYAARLAIAQYYAERAPALSLHADQIVITASTSEAYSLLFALLTDPGDNVLAPAITYPLFEYLAMAHQIELRPYALDERRGWRIDPTSLRLQADERTRAVLVVSPHNPTGAVLASRAPVLHALDLPIICDEVFAAFPYRAATVPPVGALYPELPVFHLNGISKMFALPDLKLGWIALNDAAHDRFGERLEVLNDTFLSANALTQTMLPAIFEHGRAFTAAMHERIRQSLDMAIALLSGCDVVRVHPPDGGYYLFPEIVGWGDEEALILYLLKHGVLVHPGYFYGYEQGAHVVVSCLVAPSQLREGIERMVAALSAWVSARDSSS</sequence>
<organism evidence="2 3">
    <name type="scientific">Roseiflexus castenholzii (strain DSM 13941 / HLO8)</name>
    <dbReference type="NCBI Taxonomy" id="383372"/>
    <lineage>
        <taxon>Bacteria</taxon>
        <taxon>Bacillati</taxon>
        <taxon>Chloroflexota</taxon>
        <taxon>Chloroflexia</taxon>
        <taxon>Chloroflexales</taxon>
        <taxon>Roseiflexineae</taxon>
        <taxon>Roseiflexaceae</taxon>
        <taxon>Roseiflexus</taxon>
    </lineage>
</organism>
<dbReference type="Proteomes" id="UP000000263">
    <property type="component" value="Chromosome"/>
</dbReference>
<dbReference type="CDD" id="cd00609">
    <property type="entry name" value="AAT_like"/>
    <property type="match status" value="1"/>
</dbReference>
<proteinExistence type="predicted"/>
<name>A7NPG5_ROSCS</name>
<dbReference type="Pfam" id="PF00155">
    <property type="entry name" value="Aminotran_1_2"/>
    <property type="match status" value="1"/>
</dbReference>
<dbReference type="InterPro" id="IPR015422">
    <property type="entry name" value="PyrdxlP-dep_Trfase_small"/>
</dbReference>
<dbReference type="KEGG" id="rca:Rcas_3411"/>
<accession>A7NPG5</accession>
<evidence type="ECO:0000313" key="2">
    <source>
        <dbReference type="EMBL" id="ABU59461.1"/>
    </source>
</evidence>
<dbReference type="HOGENOM" id="CLU_017584_4_2_0"/>
<feature type="domain" description="Aminotransferase class I/classII large" evidence="1">
    <location>
        <begin position="25"/>
        <end position="372"/>
    </location>
</feature>
<dbReference type="PANTHER" id="PTHR45744">
    <property type="entry name" value="TYROSINE AMINOTRANSFERASE"/>
    <property type="match status" value="1"/>
</dbReference>
<dbReference type="STRING" id="383372.Rcas_3411"/>
<dbReference type="Gene3D" id="3.90.1150.10">
    <property type="entry name" value="Aspartate Aminotransferase, domain 1"/>
    <property type="match status" value="1"/>
</dbReference>
<dbReference type="SUPFAM" id="SSF53383">
    <property type="entry name" value="PLP-dependent transferases"/>
    <property type="match status" value="1"/>
</dbReference>
<dbReference type="PANTHER" id="PTHR45744:SF2">
    <property type="entry name" value="TYROSINE AMINOTRANSFERASE"/>
    <property type="match status" value="1"/>
</dbReference>
<dbReference type="AlphaFoldDB" id="A7NPG5"/>
<dbReference type="EMBL" id="CP000804">
    <property type="protein sequence ID" value="ABU59461.1"/>
    <property type="molecule type" value="Genomic_DNA"/>
</dbReference>
<dbReference type="GO" id="GO:0008483">
    <property type="term" value="F:transaminase activity"/>
    <property type="evidence" value="ECO:0007669"/>
    <property type="project" value="UniProtKB-KW"/>
</dbReference>
<dbReference type="OrthoDB" id="9763453at2"/>
<dbReference type="Gene3D" id="3.40.640.10">
    <property type="entry name" value="Type I PLP-dependent aspartate aminotransferase-like (Major domain)"/>
    <property type="match status" value="1"/>
</dbReference>
<dbReference type="InterPro" id="IPR015424">
    <property type="entry name" value="PyrdxlP-dep_Trfase"/>
</dbReference>
<dbReference type="eggNOG" id="COG0436">
    <property type="taxonomic scope" value="Bacteria"/>
</dbReference>
<evidence type="ECO:0000259" key="1">
    <source>
        <dbReference type="Pfam" id="PF00155"/>
    </source>
</evidence>
<dbReference type="GO" id="GO:0030170">
    <property type="term" value="F:pyridoxal phosphate binding"/>
    <property type="evidence" value="ECO:0007669"/>
    <property type="project" value="InterPro"/>
</dbReference>
<dbReference type="RefSeq" id="WP_012121885.1">
    <property type="nucleotide sequence ID" value="NC_009767.1"/>
</dbReference>
<reference evidence="2 3" key="1">
    <citation type="submission" date="2007-08" db="EMBL/GenBank/DDBJ databases">
        <title>Complete sequence of Roseiflexus castenholzii DSM 13941.</title>
        <authorList>
            <consortium name="US DOE Joint Genome Institute"/>
            <person name="Copeland A."/>
            <person name="Lucas S."/>
            <person name="Lapidus A."/>
            <person name="Barry K."/>
            <person name="Glavina del Rio T."/>
            <person name="Dalin E."/>
            <person name="Tice H."/>
            <person name="Pitluck S."/>
            <person name="Thompson L.S."/>
            <person name="Brettin T."/>
            <person name="Bruce D."/>
            <person name="Detter J.C."/>
            <person name="Han C."/>
            <person name="Tapia R."/>
            <person name="Schmutz J."/>
            <person name="Larimer F."/>
            <person name="Land M."/>
            <person name="Hauser L."/>
            <person name="Kyrpides N."/>
            <person name="Mikhailova N."/>
            <person name="Bryant D.A."/>
            <person name="Hanada S."/>
            <person name="Tsukatani Y."/>
            <person name="Richardson P."/>
        </authorList>
    </citation>
    <scope>NUCLEOTIDE SEQUENCE [LARGE SCALE GENOMIC DNA]</scope>
    <source>
        <strain evidence="3">DSM 13941 / HLO8</strain>
    </source>
</reference>
<keyword evidence="2" id="KW-0032">Aminotransferase</keyword>